<reference evidence="7" key="1">
    <citation type="journal article" date="2019" name="Int. J. Syst. Evol. Microbiol.">
        <title>The Global Catalogue of Microorganisms (GCM) 10K type strain sequencing project: providing services to taxonomists for standard genome sequencing and annotation.</title>
        <authorList>
            <consortium name="The Broad Institute Genomics Platform"/>
            <consortium name="The Broad Institute Genome Sequencing Center for Infectious Disease"/>
            <person name="Wu L."/>
            <person name="Ma J."/>
        </authorList>
    </citation>
    <scope>NUCLEOTIDE SEQUENCE [LARGE SCALE GENOMIC DNA]</scope>
    <source>
        <strain evidence="7">CCM 8653</strain>
    </source>
</reference>
<evidence type="ECO:0000259" key="5">
    <source>
        <dbReference type="PROSITE" id="PS51078"/>
    </source>
</evidence>
<dbReference type="PANTHER" id="PTHR30136">
    <property type="entry name" value="HELIX-TURN-HELIX TRANSCRIPTIONAL REGULATOR, ICLR FAMILY"/>
    <property type="match status" value="1"/>
</dbReference>
<proteinExistence type="predicted"/>
<comment type="caution">
    <text evidence="6">The sequence shown here is derived from an EMBL/GenBank/DDBJ whole genome shotgun (WGS) entry which is preliminary data.</text>
</comment>
<dbReference type="InterPro" id="IPR050707">
    <property type="entry name" value="HTH_MetabolicPath_Reg"/>
</dbReference>
<dbReference type="InterPro" id="IPR014757">
    <property type="entry name" value="Tscrpt_reg_IclR_C"/>
</dbReference>
<evidence type="ECO:0000313" key="7">
    <source>
        <dbReference type="Proteomes" id="UP000632535"/>
    </source>
</evidence>
<dbReference type="InterPro" id="IPR029016">
    <property type="entry name" value="GAF-like_dom_sf"/>
</dbReference>
<dbReference type="Proteomes" id="UP000632535">
    <property type="component" value="Unassembled WGS sequence"/>
</dbReference>
<keyword evidence="7" id="KW-1185">Reference proteome</keyword>
<evidence type="ECO:0000256" key="2">
    <source>
        <dbReference type="ARBA" id="ARBA00023125"/>
    </source>
</evidence>
<evidence type="ECO:0000256" key="1">
    <source>
        <dbReference type="ARBA" id="ARBA00023015"/>
    </source>
</evidence>
<dbReference type="SUPFAM" id="SSF55781">
    <property type="entry name" value="GAF domain-like"/>
    <property type="match status" value="1"/>
</dbReference>
<dbReference type="Gene3D" id="1.10.10.10">
    <property type="entry name" value="Winged helix-like DNA-binding domain superfamily/Winged helix DNA-binding domain"/>
    <property type="match status" value="1"/>
</dbReference>
<dbReference type="RefSeq" id="WP_188524127.1">
    <property type="nucleotide sequence ID" value="NZ_BMDG01000008.1"/>
</dbReference>
<dbReference type="InterPro" id="IPR036388">
    <property type="entry name" value="WH-like_DNA-bd_sf"/>
</dbReference>
<keyword evidence="3" id="KW-0804">Transcription</keyword>
<protein>
    <submittedName>
        <fullName evidence="6">IclR family transcriptional regulator</fullName>
    </submittedName>
</protein>
<dbReference type="PANTHER" id="PTHR30136:SF35">
    <property type="entry name" value="HTH-TYPE TRANSCRIPTIONAL REGULATOR RV1719"/>
    <property type="match status" value="1"/>
</dbReference>
<sequence>MADVPAARSTLRVLAYLAAQPGPSPAAAVAQHLGLPRSTVYHLLSVLVDEGFVTHLPEEHRYGLGTASLSLGSAYARQAPLARLARPVVARLVETTGESAHLAVLHGREVLYLVEQRAPHRLSLVTDVDVRLPSHLTASGRAVLARLPAAQVRALFPSAGALADRTGVGPRTLRELREVLRDTRRRGHATEDGEVTTGLASVAHAAVDHTGYPVAGVALTFWSDDVDDGRRDELAAAAGRAAVEISRRLGARG</sequence>
<keyword evidence="1" id="KW-0805">Transcription regulation</keyword>
<keyword evidence="2" id="KW-0238">DNA-binding</keyword>
<dbReference type="Gene3D" id="3.30.450.40">
    <property type="match status" value="1"/>
</dbReference>
<evidence type="ECO:0000313" key="6">
    <source>
        <dbReference type="EMBL" id="GGI09392.1"/>
    </source>
</evidence>
<feature type="domain" description="IclR-ED" evidence="5">
    <location>
        <begin position="67"/>
        <end position="251"/>
    </location>
</feature>
<dbReference type="PROSITE" id="PS51077">
    <property type="entry name" value="HTH_ICLR"/>
    <property type="match status" value="1"/>
</dbReference>
<gene>
    <name evidence="6" type="ORF">GCM10007368_25950</name>
</gene>
<evidence type="ECO:0000256" key="3">
    <source>
        <dbReference type="ARBA" id="ARBA00023163"/>
    </source>
</evidence>
<name>A0ABQ2BAV1_9MICO</name>
<evidence type="ECO:0000259" key="4">
    <source>
        <dbReference type="PROSITE" id="PS51077"/>
    </source>
</evidence>
<dbReference type="PROSITE" id="PS51078">
    <property type="entry name" value="ICLR_ED"/>
    <property type="match status" value="1"/>
</dbReference>
<dbReference type="InterPro" id="IPR036390">
    <property type="entry name" value="WH_DNA-bd_sf"/>
</dbReference>
<organism evidence="6 7">
    <name type="scientific">Isoptericola cucumis</name>
    <dbReference type="NCBI Taxonomy" id="1776856"/>
    <lineage>
        <taxon>Bacteria</taxon>
        <taxon>Bacillati</taxon>
        <taxon>Actinomycetota</taxon>
        <taxon>Actinomycetes</taxon>
        <taxon>Micrococcales</taxon>
        <taxon>Promicromonosporaceae</taxon>
        <taxon>Isoptericola</taxon>
    </lineage>
</organism>
<dbReference type="SUPFAM" id="SSF46785">
    <property type="entry name" value="Winged helix' DNA-binding domain"/>
    <property type="match status" value="1"/>
</dbReference>
<dbReference type="InterPro" id="IPR005471">
    <property type="entry name" value="Tscrpt_reg_IclR_N"/>
</dbReference>
<feature type="domain" description="HTH iclR-type" evidence="4">
    <location>
        <begin position="4"/>
        <end position="66"/>
    </location>
</feature>
<dbReference type="Pfam" id="PF01614">
    <property type="entry name" value="IclR_C"/>
    <property type="match status" value="1"/>
</dbReference>
<dbReference type="Pfam" id="PF09339">
    <property type="entry name" value="HTH_IclR"/>
    <property type="match status" value="1"/>
</dbReference>
<accession>A0ABQ2BAV1</accession>
<dbReference type="SMART" id="SM00346">
    <property type="entry name" value="HTH_ICLR"/>
    <property type="match status" value="1"/>
</dbReference>
<dbReference type="EMBL" id="BMDG01000008">
    <property type="protein sequence ID" value="GGI09392.1"/>
    <property type="molecule type" value="Genomic_DNA"/>
</dbReference>